<sequence>MFERILVPVDGSTHSFKALDLAVDLAEKYGAELFVLNVYRHHSQYESSHSLVRARVPVEPPDNALRDVAKEIVGQAVSHAKAKGIGKVTGLVRRGQPARTIVQTAKEKAADVIVMGNRGLGDVSGFLLGSVSHKVSSLVECTVITVK</sequence>
<name>A0A9J6PBY2_9PROT</name>
<feature type="domain" description="UspA" evidence="2">
    <location>
        <begin position="1"/>
        <end position="147"/>
    </location>
</feature>
<reference evidence="3" key="1">
    <citation type="submission" date="2022-06" db="EMBL/GenBank/DDBJ databases">
        <title>Isolation and Genomics of Futiania mangrovii gen. nov., sp. nov., a Rare and Metabolically-versatile member in the Class Alphaproteobacteria.</title>
        <authorList>
            <person name="Liu L."/>
            <person name="Huang W.-C."/>
            <person name="Pan J."/>
            <person name="Li J."/>
            <person name="Huang Y."/>
            <person name="Du H."/>
            <person name="Liu Y."/>
            <person name="Li M."/>
        </authorList>
    </citation>
    <scope>NUCLEOTIDE SEQUENCE</scope>
    <source>
        <strain evidence="3">FT118</strain>
    </source>
</reference>
<accession>A0A9J6PBY2</accession>
<dbReference type="CDD" id="cd00293">
    <property type="entry name" value="USP-like"/>
    <property type="match status" value="1"/>
</dbReference>
<evidence type="ECO:0000313" key="4">
    <source>
        <dbReference type="Proteomes" id="UP001055804"/>
    </source>
</evidence>
<comment type="similarity">
    <text evidence="1">Belongs to the universal stress protein A family.</text>
</comment>
<proteinExistence type="inferred from homology"/>
<dbReference type="InterPro" id="IPR014729">
    <property type="entry name" value="Rossmann-like_a/b/a_fold"/>
</dbReference>
<dbReference type="EMBL" id="JAMZFT010000002">
    <property type="protein sequence ID" value="MCP1336773.1"/>
    <property type="molecule type" value="Genomic_DNA"/>
</dbReference>
<evidence type="ECO:0000256" key="1">
    <source>
        <dbReference type="ARBA" id="ARBA00008791"/>
    </source>
</evidence>
<dbReference type="InterPro" id="IPR006016">
    <property type="entry name" value="UspA"/>
</dbReference>
<dbReference type="RefSeq" id="WP_269332719.1">
    <property type="nucleotide sequence ID" value="NZ_JAMZFT010000002.1"/>
</dbReference>
<dbReference type="PANTHER" id="PTHR46268">
    <property type="entry name" value="STRESS RESPONSE PROTEIN NHAX"/>
    <property type="match status" value="1"/>
</dbReference>
<dbReference type="PANTHER" id="PTHR46268:SF6">
    <property type="entry name" value="UNIVERSAL STRESS PROTEIN UP12"/>
    <property type="match status" value="1"/>
</dbReference>
<evidence type="ECO:0000259" key="2">
    <source>
        <dbReference type="Pfam" id="PF00582"/>
    </source>
</evidence>
<dbReference type="PRINTS" id="PR01438">
    <property type="entry name" value="UNVRSLSTRESS"/>
</dbReference>
<dbReference type="SUPFAM" id="SSF52402">
    <property type="entry name" value="Adenine nucleotide alpha hydrolases-like"/>
    <property type="match status" value="1"/>
</dbReference>
<gene>
    <name evidence="3" type="ORF">NJQ99_10170</name>
</gene>
<dbReference type="Gene3D" id="3.40.50.620">
    <property type="entry name" value="HUPs"/>
    <property type="match status" value="1"/>
</dbReference>
<organism evidence="3 4">
    <name type="scientific">Futiania mangrovi</name>
    <dbReference type="NCBI Taxonomy" id="2959716"/>
    <lineage>
        <taxon>Bacteria</taxon>
        <taxon>Pseudomonadati</taxon>
        <taxon>Pseudomonadota</taxon>
        <taxon>Alphaproteobacteria</taxon>
        <taxon>Futianiales</taxon>
        <taxon>Futianiaceae</taxon>
        <taxon>Futiania</taxon>
    </lineage>
</organism>
<evidence type="ECO:0000313" key="3">
    <source>
        <dbReference type="EMBL" id="MCP1336773.1"/>
    </source>
</evidence>
<dbReference type="AlphaFoldDB" id="A0A9J6PBY2"/>
<comment type="caution">
    <text evidence="3">The sequence shown here is derived from an EMBL/GenBank/DDBJ whole genome shotgun (WGS) entry which is preliminary data.</text>
</comment>
<dbReference type="Pfam" id="PF00582">
    <property type="entry name" value="Usp"/>
    <property type="match status" value="1"/>
</dbReference>
<dbReference type="InterPro" id="IPR006015">
    <property type="entry name" value="Universal_stress_UspA"/>
</dbReference>
<protein>
    <submittedName>
        <fullName evidence="3">Universal stress protein</fullName>
    </submittedName>
</protein>
<keyword evidence="4" id="KW-1185">Reference proteome</keyword>
<dbReference type="Proteomes" id="UP001055804">
    <property type="component" value="Unassembled WGS sequence"/>
</dbReference>